<keyword evidence="1" id="KW-0812">Transmembrane</keyword>
<dbReference type="Proteomes" id="UP000240739">
    <property type="component" value="Unassembled WGS sequence"/>
</dbReference>
<name>A0A2T4UBC4_9ACTN</name>
<evidence type="ECO:0000313" key="2">
    <source>
        <dbReference type="EMBL" id="PTL54157.1"/>
    </source>
</evidence>
<feature type="transmembrane region" description="Helical" evidence="1">
    <location>
        <begin position="72"/>
        <end position="95"/>
    </location>
</feature>
<sequence length="101" mass="11325">MRQPAPRPERLRRLAVVHAASLPPIWVAAATGAVPYLPFMVVAGLVALVATGPFVAQLALEPPRTGHPRAAEWWRTGFYVGIVFSFPVYLLYWWAYVRPRD</sequence>
<keyword evidence="1" id="KW-1133">Transmembrane helix</keyword>
<comment type="caution">
    <text evidence="2">The sequence shown here is derived from an EMBL/GenBank/DDBJ whole genome shotgun (WGS) entry which is preliminary data.</text>
</comment>
<evidence type="ECO:0000313" key="3">
    <source>
        <dbReference type="Proteomes" id="UP000240739"/>
    </source>
</evidence>
<dbReference type="EMBL" id="PYYB01000006">
    <property type="protein sequence ID" value="PTL54157.1"/>
    <property type="molecule type" value="Genomic_DNA"/>
</dbReference>
<reference evidence="2 3" key="1">
    <citation type="submission" date="2018-03" db="EMBL/GenBank/DDBJ databases">
        <title>Aquarubrobacter algicola gen. nov., sp. nov., a novel actinobacterium isolated from shallow eutrophic lake during the end of cyanobacterial harmful algal blooms.</title>
        <authorList>
            <person name="Chun S.J."/>
        </authorList>
    </citation>
    <scope>NUCLEOTIDE SEQUENCE [LARGE SCALE GENOMIC DNA]</scope>
    <source>
        <strain evidence="2 3">Seoho-28</strain>
    </source>
</reference>
<dbReference type="RefSeq" id="WP_107571432.1">
    <property type="nucleotide sequence ID" value="NZ_PYYB01000006.1"/>
</dbReference>
<organism evidence="2 3">
    <name type="scientific">Paraconexibacter algicola</name>
    <dbReference type="NCBI Taxonomy" id="2133960"/>
    <lineage>
        <taxon>Bacteria</taxon>
        <taxon>Bacillati</taxon>
        <taxon>Actinomycetota</taxon>
        <taxon>Thermoleophilia</taxon>
        <taxon>Solirubrobacterales</taxon>
        <taxon>Paraconexibacteraceae</taxon>
        <taxon>Paraconexibacter</taxon>
    </lineage>
</organism>
<keyword evidence="1" id="KW-0472">Membrane</keyword>
<protein>
    <submittedName>
        <fullName evidence="2">Uncharacterized protein</fullName>
    </submittedName>
</protein>
<proteinExistence type="predicted"/>
<accession>A0A2T4UBC4</accession>
<feature type="transmembrane region" description="Helical" evidence="1">
    <location>
        <begin position="40"/>
        <end position="60"/>
    </location>
</feature>
<gene>
    <name evidence="2" type="ORF">C7Y72_22350</name>
</gene>
<keyword evidence="3" id="KW-1185">Reference proteome</keyword>
<dbReference type="AlphaFoldDB" id="A0A2T4UBC4"/>
<evidence type="ECO:0000256" key="1">
    <source>
        <dbReference type="SAM" id="Phobius"/>
    </source>
</evidence>